<dbReference type="EMBL" id="VTEV01000005">
    <property type="protein sequence ID" value="TYS67788.1"/>
    <property type="molecule type" value="Genomic_DNA"/>
</dbReference>
<protein>
    <submittedName>
        <fullName evidence="1">Uncharacterized protein</fullName>
    </submittedName>
</protein>
<dbReference type="OrthoDB" id="2932555at2"/>
<proteinExistence type="predicted"/>
<organism evidence="1 2">
    <name type="scientific">Sutcliffiella horikoshii</name>
    <dbReference type="NCBI Taxonomy" id="79883"/>
    <lineage>
        <taxon>Bacteria</taxon>
        <taxon>Bacillati</taxon>
        <taxon>Bacillota</taxon>
        <taxon>Bacilli</taxon>
        <taxon>Bacillales</taxon>
        <taxon>Bacillaceae</taxon>
        <taxon>Sutcliffiella</taxon>
    </lineage>
</organism>
<reference evidence="1 2" key="1">
    <citation type="submission" date="2019-08" db="EMBL/GenBank/DDBJ databases">
        <title>Bacillus genomes from the desert of Cuatro Cienegas, Coahuila.</title>
        <authorList>
            <person name="Olmedo-Alvarez G."/>
        </authorList>
    </citation>
    <scope>NUCLEOTIDE SEQUENCE [LARGE SCALE GENOMIC DNA]</scope>
    <source>
        <strain evidence="1 2">CH28_1T</strain>
    </source>
</reference>
<dbReference type="AlphaFoldDB" id="A0A5D4SZN1"/>
<evidence type="ECO:0000313" key="1">
    <source>
        <dbReference type="EMBL" id="TYS67788.1"/>
    </source>
</evidence>
<sequence length="224" mass="24962">MSSFFSHQVNCVNAFKIYDWVQKRFEGEVDVFRSDGEDGLISGIDLCSILSDNNTLKLEAMIVDANGTPVSPDVGIKVTELTNTNTRIEKQMMLNEDCSTLNQIVIQKHGMYALKLVDASTNQVCISNPIPFTIIETLYLYAPTGTSIQCEITDVDFSVSPSCNNFQQEIKVDITICQDITSGCSKPVEIKGYSIQPRAEEKNTFACQHDPHDNSCIFPSSKRR</sequence>
<dbReference type="Proteomes" id="UP000322524">
    <property type="component" value="Unassembled WGS sequence"/>
</dbReference>
<accession>A0A5D4SZN1</accession>
<evidence type="ECO:0000313" key="2">
    <source>
        <dbReference type="Proteomes" id="UP000322524"/>
    </source>
</evidence>
<dbReference type="RefSeq" id="WP_148988897.1">
    <property type="nucleotide sequence ID" value="NZ_VTEV01000005.1"/>
</dbReference>
<gene>
    <name evidence="1" type="ORF">FZC76_14600</name>
</gene>
<name>A0A5D4SZN1_9BACI</name>
<comment type="caution">
    <text evidence="1">The sequence shown here is derived from an EMBL/GenBank/DDBJ whole genome shotgun (WGS) entry which is preliminary data.</text>
</comment>